<dbReference type="Proteomes" id="UP000003688">
    <property type="component" value="Unassembled WGS sequence"/>
</dbReference>
<dbReference type="SUPFAM" id="SSF63380">
    <property type="entry name" value="Riboflavin synthase domain-like"/>
    <property type="match status" value="1"/>
</dbReference>
<dbReference type="InterPro" id="IPR001709">
    <property type="entry name" value="Flavoprot_Pyr_Nucl_cyt_Rdtase"/>
</dbReference>
<keyword evidence="3" id="KW-1185">Reference proteome</keyword>
<accession>B9XM92</accession>
<dbReference type="PANTHER" id="PTHR47354">
    <property type="entry name" value="NADH OXIDOREDUCTASE HCR"/>
    <property type="match status" value="1"/>
</dbReference>
<dbReference type="SUPFAM" id="SSF52343">
    <property type="entry name" value="Ferredoxin reductase-like, C-terminal NADP-linked domain"/>
    <property type="match status" value="1"/>
</dbReference>
<evidence type="ECO:0000313" key="2">
    <source>
        <dbReference type="EMBL" id="EEF59085.1"/>
    </source>
</evidence>
<dbReference type="PRINTS" id="PR00410">
    <property type="entry name" value="PHEHYDRXLASE"/>
</dbReference>
<dbReference type="PANTHER" id="PTHR47354:SF5">
    <property type="entry name" value="PROTEIN RFBI"/>
    <property type="match status" value="1"/>
</dbReference>
<dbReference type="GO" id="GO:0016491">
    <property type="term" value="F:oxidoreductase activity"/>
    <property type="evidence" value="ECO:0007669"/>
    <property type="project" value="InterPro"/>
</dbReference>
<gene>
    <name evidence="2" type="ORF">Cflav_PD2213</name>
</gene>
<dbReference type="PRINTS" id="PR00371">
    <property type="entry name" value="FPNCR"/>
</dbReference>
<reference evidence="2 3" key="1">
    <citation type="journal article" date="2011" name="J. Bacteriol.">
        <title>Genome sequence of 'Pedosphaera parvula' Ellin514, an aerobic Verrucomicrobial isolate from pasture soil.</title>
        <authorList>
            <person name="Kant R."/>
            <person name="van Passel M.W."/>
            <person name="Sangwan P."/>
            <person name="Palva A."/>
            <person name="Lucas S."/>
            <person name="Copeland A."/>
            <person name="Lapidus A."/>
            <person name="Glavina Del Rio T."/>
            <person name="Dalin E."/>
            <person name="Tice H."/>
            <person name="Bruce D."/>
            <person name="Goodwin L."/>
            <person name="Pitluck S."/>
            <person name="Chertkov O."/>
            <person name="Larimer F.W."/>
            <person name="Land M.L."/>
            <person name="Hauser L."/>
            <person name="Brettin T.S."/>
            <person name="Detter J.C."/>
            <person name="Han S."/>
            <person name="de Vos W.M."/>
            <person name="Janssen P.H."/>
            <person name="Smidt H."/>
        </authorList>
    </citation>
    <scope>NUCLEOTIDE SEQUENCE [LARGE SCALE GENOMIC DNA]</scope>
    <source>
        <strain evidence="2 3">Ellin514</strain>
    </source>
</reference>
<sequence>MSDTNLRIPMAKVIAEMLIDAATMELPDTKTVKFKWPEGYDIEFKTGQFITVYWPDTPNYKRAYSLSSCALDRGFFEVTVKRDGKMGTRIVDWAKVGDRMVVIPPTGRFLPVFEPNKHLICIAGGSGVTPFRGFVRDATKRKLETKITILYSVRTTNDIIFNTEFRQLEEENPNFKFHVTCTRLPENDPWSGRRGRIDVNWVKENIKDLANTVFYACGPTELVENTERMVVHDMGVPKAQMLLEKWG</sequence>
<dbReference type="InterPro" id="IPR008333">
    <property type="entry name" value="Cbr1-like_FAD-bd_dom"/>
</dbReference>
<dbReference type="AlphaFoldDB" id="B9XM92"/>
<dbReference type="InterPro" id="IPR039261">
    <property type="entry name" value="FNR_nucleotide-bd"/>
</dbReference>
<dbReference type="InterPro" id="IPR050415">
    <property type="entry name" value="MRET"/>
</dbReference>
<evidence type="ECO:0000259" key="1">
    <source>
        <dbReference type="PROSITE" id="PS51384"/>
    </source>
</evidence>
<name>B9XM92_PEDPL</name>
<dbReference type="InterPro" id="IPR001433">
    <property type="entry name" value="OxRdtase_FAD/NAD-bd"/>
</dbReference>
<dbReference type="Gene3D" id="2.40.30.10">
    <property type="entry name" value="Translation factors"/>
    <property type="match status" value="1"/>
</dbReference>
<proteinExistence type="predicted"/>
<dbReference type="Gene3D" id="3.40.50.80">
    <property type="entry name" value="Nucleotide-binding domain of ferredoxin-NADP reductase (FNR) module"/>
    <property type="match status" value="1"/>
</dbReference>
<dbReference type="EMBL" id="ABOX02000033">
    <property type="protein sequence ID" value="EEF59085.1"/>
    <property type="molecule type" value="Genomic_DNA"/>
</dbReference>
<evidence type="ECO:0000313" key="3">
    <source>
        <dbReference type="Proteomes" id="UP000003688"/>
    </source>
</evidence>
<dbReference type="Pfam" id="PF00970">
    <property type="entry name" value="FAD_binding_6"/>
    <property type="match status" value="1"/>
</dbReference>
<organism evidence="2 3">
    <name type="scientific">Pedosphaera parvula (strain Ellin514)</name>
    <dbReference type="NCBI Taxonomy" id="320771"/>
    <lineage>
        <taxon>Bacteria</taxon>
        <taxon>Pseudomonadati</taxon>
        <taxon>Verrucomicrobiota</taxon>
        <taxon>Pedosphaerae</taxon>
        <taxon>Pedosphaerales</taxon>
        <taxon>Pedosphaeraceae</taxon>
        <taxon>Pedosphaera</taxon>
    </lineage>
</organism>
<dbReference type="PROSITE" id="PS51384">
    <property type="entry name" value="FAD_FR"/>
    <property type="match status" value="1"/>
</dbReference>
<protein>
    <submittedName>
        <fullName evidence="2">Oxidoreductase FAD/NAD(P)-binding domain protein</fullName>
    </submittedName>
</protein>
<dbReference type="InterPro" id="IPR017927">
    <property type="entry name" value="FAD-bd_FR_type"/>
</dbReference>
<dbReference type="InterPro" id="IPR017938">
    <property type="entry name" value="Riboflavin_synthase-like_b-brl"/>
</dbReference>
<comment type="caution">
    <text evidence="2">The sequence shown here is derived from an EMBL/GenBank/DDBJ whole genome shotgun (WGS) entry which is preliminary data.</text>
</comment>
<dbReference type="Pfam" id="PF00175">
    <property type="entry name" value="NAD_binding_1"/>
    <property type="match status" value="1"/>
</dbReference>
<dbReference type="STRING" id="320771.Cflav_PD2213"/>
<feature type="domain" description="FAD-binding FR-type" evidence="1">
    <location>
        <begin position="6"/>
        <end position="112"/>
    </location>
</feature>